<evidence type="ECO:0000256" key="6">
    <source>
        <dbReference type="RuleBase" id="RU003797"/>
    </source>
</evidence>
<dbReference type="OrthoDB" id="9804482at2"/>
<gene>
    <name evidence="8" type="ORF">SAMN02745124_02340</name>
</gene>
<dbReference type="SUPFAM" id="SSF47781">
    <property type="entry name" value="RuvA domain 2-like"/>
    <property type="match status" value="1"/>
</dbReference>
<reference evidence="8 9" key="1">
    <citation type="submission" date="2016-11" db="EMBL/GenBank/DDBJ databases">
        <authorList>
            <person name="Jaros S."/>
            <person name="Januszkiewicz K."/>
            <person name="Wedrychowicz H."/>
        </authorList>
    </citation>
    <scope>NUCLEOTIDE SEQUENCE [LARGE SCALE GENOMIC DNA]</scope>
    <source>
        <strain evidence="8 9">DSM 9705</strain>
    </source>
</reference>
<keyword evidence="9" id="KW-1185">Reference proteome</keyword>
<dbReference type="CDD" id="cd08071">
    <property type="entry name" value="MPN_DUF2466"/>
    <property type="match status" value="1"/>
</dbReference>
<evidence type="ECO:0000313" key="8">
    <source>
        <dbReference type="EMBL" id="SHH87685.1"/>
    </source>
</evidence>
<dbReference type="Gene3D" id="3.40.140.10">
    <property type="entry name" value="Cytidine Deaminase, domain 2"/>
    <property type="match status" value="1"/>
</dbReference>
<proteinExistence type="inferred from homology"/>
<dbReference type="Gene3D" id="1.10.150.20">
    <property type="entry name" value="5' to 3' exonuclease, C-terminal subdomain"/>
    <property type="match status" value="1"/>
</dbReference>
<evidence type="ECO:0000256" key="2">
    <source>
        <dbReference type="ARBA" id="ARBA00022723"/>
    </source>
</evidence>
<dbReference type="InterPro" id="IPR001405">
    <property type="entry name" value="UPF0758"/>
</dbReference>
<dbReference type="Proteomes" id="UP000184139">
    <property type="component" value="Unassembled WGS sequence"/>
</dbReference>
<comment type="similarity">
    <text evidence="6">Belongs to the UPF0758 family.</text>
</comment>
<dbReference type="Pfam" id="PF20582">
    <property type="entry name" value="UPF0758_N"/>
    <property type="match status" value="1"/>
</dbReference>
<dbReference type="RefSeq" id="WP_073376217.1">
    <property type="nucleotide sequence ID" value="NZ_FQXS01000013.1"/>
</dbReference>
<name>A0A1M5WJK7_9BACT</name>
<dbReference type="InterPro" id="IPR046778">
    <property type="entry name" value="UPF0758_N"/>
</dbReference>
<dbReference type="Pfam" id="PF04002">
    <property type="entry name" value="RadC"/>
    <property type="match status" value="1"/>
</dbReference>
<keyword evidence="3" id="KW-0378">Hydrolase</keyword>
<sequence>MDHEHWQTRGAGHRARLRDRFLEHGLPALADAEVLELLLSFGTPRKDCKVQSRALLKRFGSFAAVLDAEIGELRDVEGVGPKNSFALSFIKAAADRYLQSRLRNKSYITSSQDVTNYLLHSMRGLQREVFTVLYLDSSLAIIDSEVVAEGTVNVNTVYPREIVRRALAHNAAALVVAHNHPSGSVSPSAQDRTLTRTLCLLCSLMHIRLLDHLIIGDGCFSFADEGIMAEIGGWCTSVCQSHESSKFL</sequence>
<keyword evidence="1" id="KW-0645">Protease</keyword>
<feature type="domain" description="MPN" evidence="7">
    <location>
        <begin position="107"/>
        <end position="228"/>
    </location>
</feature>
<protein>
    <submittedName>
        <fullName evidence="8">DNA repair protein RadC</fullName>
    </submittedName>
</protein>
<dbReference type="NCBIfam" id="NF000642">
    <property type="entry name" value="PRK00024.1"/>
    <property type="match status" value="1"/>
</dbReference>
<dbReference type="AlphaFoldDB" id="A0A1M5WJK7"/>
<evidence type="ECO:0000259" key="7">
    <source>
        <dbReference type="PROSITE" id="PS50249"/>
    </source>
</evidence>
<accession>A0A1M5WJK7</accession>
<evidence type="ECO:0000256" key="3">
    <source>
        <dbReference type="ARBA" id="ARBA00022801"/>
    </source>
</evidence>
<evidence type="ECO:0000256" key="5">
    <source>
        <dbReference type="ARBA" id="ARBA00023049"/>
    </source>
</evidence>
<dbReference type="PANTHER" id="PTHR30471:SF3">
    <property type="entry name" value="UPF0758 PROTEIN YEES-RELATED"/>
    <property type="match status" value="1"/>
</dbReference>
<evidence type="ECO:0000256" key="4">
    <source>
        <dbReference type="ARBA" id="ARBA00022833"/>
    </source>
</evidence>
<dbReference type="EMBL" id="FQXS01000013">
    <property type="protein sequence ID" value="SHH87685.1"/>
    <property type="molecule type" value="Genomic_DNA"/>
</dbReference>
<organism evidence="8 9">
    <name type="scientific">Desulfofustis glycolicus DSM 9705</name>
    <dbReference type="NCBI Taxonomy" id="1121409"/>
    <lineage>
        <taxon>Bacteria</taxon>
        <taxon>Pseudomonadati</taxon>
        <taxon>Thermodesulfobacteriota</taxon>
        <taxon>Desulfobulbia</taxon>
        <taxon>Desulfobulbales</taxon>
        <taxon>Desulfocapsaceae</taxon>
        <taxon>Desulfofustis</taxon>
    </lineage>
</organism>
<dbReference type="PROSITE" id="PS01302">
    <property type="entry name" value="UPF0758"/>
    <property type="match status" value="1"/>
</dbReference>
<dbReference type="GO" id="GO:0046872">
    <property type="term" value="F:metal ion binding"/>
    <property type="evidence" value="ECO:0007669"/>
    <property type="project" value="UniProtKB-KW"/>
</dbReference>
<keyword evidence="5" id="KW-0482">Metalloprotease</keyword>
<dbReference type="PANTHER" id="PTHR30471">
    <property type="entry name" value="DNA REPAIR PROTEIN RADC"/>
    <property type="match status" value="1"/>
</dbReference>
<dbReference type="InterPro" id="IPR020891">
    <property type="entry name" value="UPF0758_CS"/>
</dbReference>
<keyword evidence="2" id="KW-0479">Metal-binding</keyword>
<dbReference type="SUPFAM" id="SSF102712">
    <property type="entry name" value="JAB1/MPN domain"/>
    <property type="match status" value="1"/>
</dbReference>
<dbReference type="PROSITE" id="PS50249">
    <property type="entry name" value="MPN"/>
    <property type="match status" value="1"/>
</dbReference>
<dbReference type="GO" id="GO:0008237">
    <property type="term" value="F:metallopeptidase activity"/>
    <property type="evidence" value="ECO:0007669"/>
    <property type="project" value="UniProtKB-KW"/>
</dbReference>
<dbReference type="InterPro" id="IPR037518">
    <property type="entry name" value="MPN"/>
</dbReference>
<dbReference type="InterPro" id="IPR010994">
    <property type="entry name" value="RuvA_2-like"/>
</dbReference>
<evidence type="ECO:0000313" key="9">
    <source>
        <dbReference type="Proteomes" id="UP000184139"/>
    </source>
</evidence>
<dbReference type="InterPro" id="IPR025657">
    <property type="entry name" value="RadC_JAB"/>
</dbReference>
<dbReference type="NCBIfam" id="TIGR00608">
    <property type="entry name" value="radc"/>
    <property type="match status" value="1"/>
</dbReference>
<keyword evidence="4" id="KW-0862">Zinc</keyword>
<dbReference type="GO" id="GO:0006508">
    <property type="term" value="P:proteolysis"/>
    <property type="evidence" value="ECO:0007669"/>
    <property type="project" value="UniProtKB-KW"/>
</dbReference>
<dbReference type="STRING" id="1121409.SAMN02745124_02340"/>
<evidence type="ECO:0000256" key="1">
    <source>
        <dbReference type="ARBA" id="ARBA00022670"/>
    </source>
</evidence>